<reference evidence="2" key="1">
    <citation type="journal article" date="2013" name="Genetics">
        <title>The draft genome and transcriptome of Panagrellus redivivus are shaped by the harsh demands of a free-living lifestyle.</title>
        <authorList>
            <person name="Srinivasan J."/>
            <person name="Dillman A.R."/>
            <person name="Macchietto M.G."/>
            <person name="Heikkinen L."/>
            <person name="Lakso M."/>
            <person name="Fracchia K.M."/>
            <person name="Antoshechkin I."/>
            <person name="Mortazavi A."/>
            <person name="Wong G."/>
            <person name="Sternberg P.W."/>
        </authorList>
    </citation>
    <scope>NUCLEOTIDE SEQUENCE [LARGE SCALE GENOMIC DNA]</scope>
    <source>
        <strain evidence="2">MT8872</strain>
    </source>
</reference>
<feature type="compositionally biased region" description="Pro residues" evidence="1">
    <location>
        <begin position="119"/>
        <end position="132"/>
    </location>
</feature>
<organism evidence="2 3">
    <name type="scientific">Panagrellus redivivus</name>
    <name type="common">Microworm</name>
    <dbReference type="NCBI Taxonomy" id="6233"/>
    <lineage>
        <taxon>Eukaryota</taxon>
        <taxon>Metazoa</taxon>
        <taxon>Ecdysozoa</taxon>
        <taxon>Nematoda</taxon>
        <taxon>Chromadorea</taxon>
        <taxon>Rhabditida</taxon>
        <taxon>Tylenchina</taxon>
        <taxon>Panagrolaimomorpha</taxon>
        <taxon>Panagrolaimoidea</taxon>
        <taxon>Panagrolaimidae</taxon>
        <taxon>Panagrellus</taxon>
    </lineage>
</organism>
<evidence type="ECO:0000313" key="3">
    <source>
        <dbReference type="WBParaSite" id="Pan_g17843.t1"/>
    </source>
</evidence>
<dbReference type="AlphaFoldDB" id="A0A7E4ZUD7"/>
<dbReference type="Proteomes" id="UP000492821">
    <property type="component" value="Unassembled WGS sequence"/>
</dbReference>
<name>A0A7E4ZUD7_PANRE</name>
<feature type="region of interest" description="Disordered" evidence="1">
    <location>
        <begin position="107"/>
        <end position="135"/>
    </location>
</feature>
<reference evidence="3" key="2">
    <citation type="submission" date="2020-10" db="UniProtKB">
        <authorList>
            <consortium name="WormBaseParasite"/>
        </authorList>
    </citation>
    <scope>IDENTIFICATION</scope>
</reference>
<feature type="region of interest" description="Disordered" evidence="1">
    <location>
        <begin position="1"/>
        <end position="34"/>
    </location>
</feature>
<evidence type="ECO:0000313" key="2">
    <source>
        <dbReference type="Proteomes" id="UP000492821"/>
    </source>
</evidence>
<protein>
    <submittedName>
        <fullName evidence="3">Ski_Sno domain-containing protein</fullName>
    </submittedName>
</protein>
<dbReference type="WBParaSite" id="Pan_g17843.t1">
    <property type="protein sequence ID" value="Pan_g17843.t1"/>
    <property type="gene ID" value="Pan_g17843"/>
</dbReference>
<proteinExistence type="predicted"/>
<sequence>MDASANRPPTSTSSSSSSFSSSSSESGSTPAPVPIYTAAPHDKLIRHKLFLLTCEKLAELGRSVGSQVFRRKIGMLTVCRKTKDNNFRGSTDECSNLLTDRDINPVAGPLFTRRSSRTPVPPPVKATPPPEQSTPMLIGAHPRQSYLSFTPLMAVSPIMEPTIRLHEYREKPTVVPDIIPSSPPRSPWSFNFEHIIEYAARDDSITMIKASDSDAESDSDIEDAADAFDVFFMDEDSSSFTARKRKSRRSEDVAEKRHCDDASQGSPMALSAPIPIPQPHKKPDYVLDTLVPLRGFFIESR</sequence>
<feature type="compositionally biased region" description="Low complexity" evidence="1">
    <location>
        <begin position="10"/>
        <end position="29"/>
    </location>
</feature>
<feature type="compositionally biased region" description="Basic and acidic residues" evidence="1">
    <location>
        <begin position="249"/>
        <end position="261"/>
    </location>
</feature>
<accession>A0A7E4ZUD7</accession>
<keyword evidence="2" id="KW-1185">Reference proteome</keyword>
<feature type="region of interest" description="Disordered" evidence="1">
    <location>
        <begin position="243"/>
        <end position="273"/>
    </location>
</feature>
<evidence type="ECO:0000256" key="1">
    <source>
        <dbReference type="SAM" id="MobiDB-lite"/>
    </source>
</evidence>